<reference evidence="4 5" key="1">
    <citation type="submission" date="2019-04" db="EMBL/GenBank/DDBJ databases">
        <title>Aspergillus burnettii sp. nov., novel species from soil in southeast Queensland.</title>
        <authorList>
            <person name="Gilchrist C.L.M."/>
            <person name="Pitt J.I."/>
            <person name="Lange L."/>
            <person name="Lacey H.J."/>
            <person name="Vuong D."/>
            <person name="Midgley D.J."/>
            <person name="Greenfield P."/>
            <person name="Bradbury M."/>
            <person name="Lacey E."/>
            <person name="Busk P.K."/>
            <person name="Pilgaard B."/>
            <person name="Chooi Y.H."/>
            <person name="Piggott A.M."/>
        </authorList>
    </citation>
    <scope>NUCLEOTIDE SEQUENCE [LARGE SCALE GENOMIC DNA]</scope>
    <source>
        <strain evidence="4 5">FRR 5400</strain>
    </source>
</reference>
<protein>
    <recommendedName>
        <fullName evidence="3">Enoyl reductase (ER) domain-containing protein</fullName>
    </recommendedName>
</protein>
<organism evidence="4 5">
    <name type="scientific">Petromyces alliaceus</name>
    <name type="common">Aspergillus alliaceus</name>
    <dbReference type="NCBI Taxonomy" id="209559"/>
    <lineage>
        <taxon>Eukaryota</taxon>
        <taxon>Fungi</taxon>
        <taxon>Dikarya</taxon>
        <taxon>Ascomycota</taxon>
        <taxon>Pezizomycotina</taxon>
        <taxon>Eurotiomycetes</taxon>
        <taxon>Eurotiomycetidae</taxon>
        <taxon>Eurotiales</taxon>
        <taxon>Aspergillaceae</taxon>
        <taxon>Aspergillus</taxon>
        <taxon>Aspergillus subgen. Circumdati</taxon>
    </lineage>
</organism>
<dbReference type="Pfam" id="PF08240">
    <property type="entry name" value="ADH_N"/>
    <property type="match status" value="1"/>
</dbReference>
<dbReference type="InterPro" id="IPR013154">
    <property type="entry name" value="ADH-like_N"/>
</dbReference>
<name>A0A8H6AAQ8_PETAA</name>
<dbReference type="SMART" id="SM00829">
    <property type="entry name" value="PKS_ER"/>
    <property type="match status" value="1"/>
</dbReference>
<sequence>MPSSAENSPSNGATDESPNEFPNGTPDEPSDEPVPHLKIPPHILSLRQKIFALDSPLTIPVAEFNNAWKYLDNIYVRNQSRYGQSETTTYYWCRLWRTKAYESTITDEQRKRKRKVREPIGCPCRVRIVSDGYHMSVTRGKERHNHDISALEYKLTTAARDLAAKAVSKGNRPSLVARELKNSGIGHFITSKDAWNAGNLWITRKERRPPWQIHTPRNALMQAIVANEPGPPEVLHIEEYPKPPPKFGEVLIEVKAFGLSRAEVVARQGHSADVKFPRVMGREAVGIVVEGSFAPGTKVIATTRDLPPEYSGSYAQYTRIPVTHVRRIHPSCQLSWEHLAAFPEMIQTAWNALFRALRLHPSDRLLIRGGTTSIGLAAACIAKRHCSFIGSTTRQGCRQEILKEMGANQVLIDDGSLSEKIKSEELEFTKVLDLIGAKTIADSLQCVRPYGVVCMAGTVSEESNISNFNPMDAVPSTVCFTTYKSSTDDFQNFPLDGICHDVETGQLKLPHIRIYLAGQIAGAHQCLEENRAEGKVVVLW</sequence>
<dbReference type="PANTHER" id="PTHR44154">
    <property type="entry name" value="QUINONE OXIDOREDUCTASE"/>
    <property type="match status" value="1"/>
</dbReference>
<dbReference type="EMBL" id="SPNV01000037">
    <property type="protein sequence ID" value="KAF5864249.1"/>
    <property type="molecule type" value="Genomic_DNA"/>
</dbReference>
<evidence type="ECO:0000259" key="3">
    <source>
        <dbReference type="SMART" id="SM00829"/>
    </source>
</evidence>
<accession>A0A8H6AAQ8</accession>
<dbReference type="SUPFAM" id="SSF50129">
    <property type="entry name" value="GroES-like"/>
    <property type="match status" value="1"/>
</dbReference>
<dbReference type="PANTHER" id="PTHR44154:SF1">
    <property type="entry name" value="QUINONE OXIDOREDUCTASE"/>
    <property type="match status" value="1"/>
</dbReference>
<evidence type="ECO:0000256" key="2">
    <source>
        <dbReference type="SAM" id="MobiDB-lite"/>
    </source>
</evidence>
<dbReference type="Pfam" id="PF13602">
    <property type="entry name" value="ADH_zinc_N_2"/>
    <property type="match status" value="1"/>
</dbReference>
<dbReference type="CDD" id="cd08243">
    <property type="entry name" value="quinone_oxidoreductase_like_1"/>
    <property type="match status" value="1"/>
</dbReference>
<dbReference type="AlphaFoldDB" id="A0A8H6AAQ8"/>
<dbReference type="SUPFAM" id="SSF51735">
    <property type="entry name" value="NAD(P)-binding Rossmann-fold domains"/>
    <property type="match status" value="1"/>
</dbReference>
<keyword evidence="5" id="KW-1185">Reference proteome</keyword>
<evidence type="ECO:0000256" key="1">
    <source>
        <dbReference type="ARBA" id="ARBA00022857"/>
    </source>
</evidence>
<comment type="caution">
    <text evidence="4">The sequence shown here is derived from an EMBL/GenBank/DDBJ whole genome shotgun (WGS) entry which is preliminary data.</text>
</comment>
<dbReference type="Gene3D" id="3.90.180.10">
    <property type="entry name" value="Medium-chain alcohol dehydrogenases, catalytic domain"/>
    <property type="match status" value="1"/>
</dbReference>
<dbReference type="Proteomes" id="UP000541154">
    <property type="component" value="Unassembled WGS sequence"/>
</dbReference>
<feature type="region of interest" description="Disordered" evidence="2">
    <location>
        <begin position="1"/>
        <end position="38"/>
    </location>
</feature>
<feature type="domain" description="Enoyl reductase (ER)" evidence="3">
    <location>
        <begin position="230"/>
        <end position="538"/>
    </location>
</feature>
<dbReference type="InterPro" id="IPR051603">
    <property type="entry name" value="Zinc-ADH_QOR/CCCR"/>
</dbReference>
<gene>
    <name evidence="4" type="ORF">ETB97_008246</name>
</gene>
<evidence type="ECO:0000313" key="4">
    <source>
        <dbReference type="EMBL" id="KAF5864249.1"/>
    </source>
</evidence>
<evidence type="ECO:0000313" key="5">
    <source>
        <dbReference type="Proteomes" id="UP000541154"/>
    </source>
</evidence>
<dbReference type="Gene3D" id="3.40.50.720">
    <property type="entry name" value="NAD(P)-binding Rossmann-like Domain"/>
    <property type="match status" value="1"/>
</dbReference>
<dbReference type="GO" id="GO:0016491">
    <property type="term" value="F:oxidoreductase activity"/>
    <property type="evidence" value="ECO:0007669"/>
    <property type="project" value="InterPro"/>
</dbReference>
<feature type="compositionally biased region" description="Polar residues" evidence="2">
    <location>
        <begin position="1"/>
        <end position="22"/>
    </location>
</feature>
<proteinExistence type="predicted"/>
<dbReference type="InterPro" id="IPR011032">
    <property type="entry name" value="GroES-like_sf"/>
</dbReference>
<dbReference type="InterPro" id="IPR020843">
    <property type="entry name" value="ER"/>
</dbReference>
<dbReference type="InterPro" id="IPR036291">
    <property type="entry name" value="NAD(P)-bd_dom_sf"/>
</dbReference>
<keyword evidence="1" id="KW-0521">NADP</keyword>